<gene>
    <name evidence="3" type="ORF">BCR38DRAFT_487889</name>
</gene>
<dbReference type="AlphaFoldDB" id="A0A1Y2DNF9"/>
<protein>
    <recommendedName>
        <fullName evidence="2">SET domain-containing protein</fullName>
    </recommendedName>
</protein>
<reference evidence="3 4" key="1">
    <citation type="submission" date="2016-07" db="EMBL/GenBank/DDBJ databases">
        <title>Pervasive Adenine N6-methylation of Active Genes in Fungi.</title>
        <authorList>
            <consortium name="DOE Joint Genome Institute"/>
            <person name="Mondo S.J."/>
            <person name="Dannebaum R.O."/>
            <person name="Kuo R.C."/>
            <person name="Labutti K."/>
            <person name="Haridas S."/>
            <person name="Kuo A."/>
            <person name="Salamov A."/>
            <person name="Ahrendt S.R."/>
            <person name="Lipzen A."/>
            <person name="Sullivan W."/>
            <person name="Andreopoulos W.B."/>
            <person name="Clum A."/>
            <person name="Lindquist E."/>
            <person name="Daum C."/>
            <person name="Ramamoorthy G.K."/>
            <person name="Gryganskyi A."/>
            <person name="Culley D."/>
            <person name="Magnuson J.K."/>
            <person name="James T.Y."/>
            <person name="O'Malley M.A."/>
            <person name="Stajich J.E."/>
            <person name="Spatafora J.W."/>
            <person name="Visel A."/>
            <person name="Grigoriev I.V."/>
        </authorList>
    </citation>
    <scope>NUCLEOTIDE SEQUENCE [LARGE SCALE GENOMIC DNA]</scope>
    <source>
        <strain evidence="3 4">CBS 129021</strain>
    </source>
</reference>
<dbReference type="SUPFAM" id="SSF82199">
    <property type="entry name" value="SET domain"/>
    <property type="match status" value="1"/>
</dbReference>
<dbReference type="PROSITE" id="PS50280">
    <property type="entry name" value="SET"/>
    <property type="match status" value="1"/>
</dbReference>
<feature type="chain" id="PRO_5013096073" description="SET domain-containing protein" evidence="1">
    <location>
        <begin position="17"/>
        <end position="443"/>
    </location>
</feature>
<dbReference type="Proteomes" id="UP000193689">
    <property type="component" value="Unassembled WGS sequence"/>
</dbReference>
<dbReference type="InterPro" id="IPR046341">
    <property type="entry name" value="SET_dom_sf"/>
</dbReference>
<sequence>MLFLAITPLLIACVSAWETELHSTSPLPRDECQVPLLPWTTTSPDLAVCPAVTEATAHSSNQTATDGKTFRSGLESWVQGNTCHRLPNGGDRFCAYTHLSFSGGEGISIITTPERIAQISSWPIFEDENDDNGVLNHASFSPSYEDAEIPGKGIGLIATRPIRAGLRVMARTPALMVDSRALEGLDQVYVAELMGGAVEQLPREHRGRFLNLSTHDDVRLKGFNERVHWIFSINRFRTGLGDGGAGFHSAFTEVSRLNHDCRPNCVYYFDPNTLTHHVVAVSDIFPGEELSVSYIDGFQPSTARKETLQNHWGFPCSCHRCTAEPHLVAESDNRIAQIRQLWKELDDYSSSSTATPEKAELLVLLYEMEGMLGRMQEAYYRAAMEWNGVGHAAKAMAYARLCIDRGLAFKGPGKPFIESMEMLLREPEAHHSWRFRVGQMGSS</sequence>
<dbReference type="Gene3D" id="2.170.270.10">
    <property type="entry name" value="SET domain"/>
    <property type="match status" value="1"/>
</dbReference>
<comment type="caution">
    <text evidence="3">The sequence shown here is derived from an EMBL/GenBank/DDBJ whole genome shotgun (WGS) entry which is preliminary data.</text>
</comment>
<keyword evidence="1" id="KW-0732">Signal</keyword>
<dbReference type="GeneID" id="63780421"/>
<dbReference type="InterPro" id="IPR053185">
    <property type="entry name" value="SET_domain_protein"/>
</dbReference>
<dbReference type="InterPro" id="IPR001214">
    <property type="entry name" value="SET_dom"/>
</dbReference>
<feature type="signal peptide" evidence="1">
    <location>
        <begin position="1"/>
        <end position="16"/>
    </location>
</feature>
<dbReference type="Pfam" id="PF00856">
    <property type="entry name" value="SET"/>
    <property type="match status" value="1"/>
</dbReference>
<feature type="domain" description="SET" evidence="2">
    <location>
        <begin position="142"/>
        <end position="295"/>
    </location>
</feature>
<dbReference type="STRING" id="1141098.A0A1Y2DNF9"/>
<dbReference type="PANTHER" id="PTHR47332">
    <property type="entry name" value="SET DOMAIN-CONTAINING PROTEIN 5"/>
    <property type="match status" value="1"/>
</dbReference>
<dbReference type="CDD" id="cd20071">
    <property type="entry name" value="SET_SMYD"/>
    <property type="match status" value="1"/>
</dbReference>
<evidence type="ECO:0000259" key="2">
    <source>
        <dbReference type="PROSITE" id="PS50280"/>
    </source>
</evidence>
<dbReference type="SMART" id="SM00317">
    <property type="entry name" value="SET"/>
    <property type="match status" value="1"/>
</dbReference>
<proteinExistence type="predicted"/>
<dbReference type="RefSeq" id="XP_040713055.1">
    <property type="nucleotide sequence ID" value="XM_040864209.1"/>
</dbReference>
<evidence type="ECO:0000256" key="1">
    <source>
        <dbReference type="SAM" id="SignalP"/>
    </source>
</evidence>
<dbReference type="OrthoDB" id="1028014at2759"/>
<dbReference type="PANTHER" id="PTHR47332:SF6">
    <property type="entry name" value="SET DOMAIN-CONTAINING PROTEIN"/>
    <property type="match status" value="1"/>
</dbReference>
<keyword evidence="4" id="KW-1185">Reference proteome</keyword>
<dbReference type="EMBL" id="MCFJ01000011">
    <property type="protein sequence ID" value="ORY60828.1"/>
    <property type="molecule type" value="Genomic_DNA"/>
</dbReference>
<organism evidence="3 4">
    <name type="scientific">Pseudomassariella vexata</name>
    <dbReference type="NCBI Taxonomy" id="1141098"/>
    <lineage>
        <taxon>Eukaryota</taxon>
        <taxon>Fungi</taxon>
        <taxon>Dikarya</taxon>
        <taxon>Ascomycota</taxon>
        <taxon>Pezizomycotina</taxon>
        <taxon>Sordariomycetes</taxon>
        <taxon>Xylariomycetidae</taxon>
        <taxon>Amphisphaeriales</taxon>
        <taxon>Pseudomassariaceae</taxon>
        <taxon>Pseudomassariella</taxon>
    </lineage>
</organism>
<name>A0A1Y2DNF9_9PEZI</name>
<accession>A0A1Y2DNF9</accession>
<dbReference type="InParanoid" id="A0A1Y2DNF9"/>
<evidence type="ECO:0000313" key="3">
    <source>
        <dbReference type="EMBL" id="ORY60828.1"/>
    </source>
</evidence>
<evidence type="ECO:0000313" key="4">
    <source>
        <dbReference type="Proteomes" id="UP000193689"/>
    </source>
</evidence>